<dbReference type="OrthoDB" id="7989184at2"/>
<feature type="chain" id="PRO_5022947809" description="SMP-30/Gluconolaconase/LRE-like region" evidence="1">
    <location>
        <begin position="24"/>
        <end position="440"/>
    </location>
</feature>
<feature type="signal peptide" evidence="1">
    <location>
        <begin position="1"/>
        <end position="23"/>
    </location>
</feature>
<dbReference type="SUPFAM" id="SSF63825">
    <property type="entry name" value="YWTD domain"/>
    <property type="match status" value="1"/>
</dbReference>
<gene>
    <name evidence="2" type="ORF">V7x_01070</name>
</gene>
<dbReference type="Proteomes" id="UP000316476">
    <property type="component" value="Unassembled WGS sequence"/>
</dbReference>
<protein>
    <recommendedName>
        <fullName evidence="4">SMP-30/Gluconolaconase/LRE-like region</fullName>
    </recommendedName>
</protein>
<organism evidence="2 3">
    <name type="scientific">Crateriforma conspicua</name>
    <dbReference type="NCBI Taxonomy" id="2527996"/>
    <lineage>
        <taxon>Bacteria</taxon>
        <taxon>Pseudomonadati</taxon>
        <taxon>Planctomycetota</taxon>
        <taxon>Planctomycetia</taxon>
        <taxon>Planctomycetales</taxon>
        <taxon>Planctomycetaceae</taxon>
        <taxon>Crateriforma</taxon>
    </lineage>
</organism>
<dbReference type="Gene3D" id="2.130.10.10">
    <property type="entry name" value="YVTN repeat-like/Quinoprotein amine dehydrogenase"/>
    <property type="match status" value="1"/>
</dbReference>
<comment type="caution">
    <text evidence="2">The sequence shown here is derived from an EMBL/GenBank/DDBJ whole genome shotgun (WGS) entry which is preliminary data.</text>
</comment>
<evidence type="ECO:0008006" key="4">
    <source>
        <dbReference type="Google" id="ProtNLM"/>
    </source>
</evidence>
<evidence type="ECO:0000313" key="2">
    <source>
        <dbReference type="EMBL" id="TWU64563.1"/>
    </source>
</evidence>
<accession>A0A5C6FTP4</accession>
<reference evidence="2 3" key="1">
    <citation type="submission" date="2019-02" db="EMBL/GenBank/DDBJ databases">
        <title>Deep-cultivation of Planctomycetes and their phenomic and genomic characterization uncovers novel biology.</title>
        <authorList>
            <person name="Wiegand S."/>
            <person name="Jogler M."/>
            <person name="Boedeker C."/>
            <person name="Pinto D."/>
            <person name="Vollmers J."/>
            <person name="Rivas-Marin E."/>
            <person name="Kohn T."/>
            <person name="Peeters S.H."/>
            <person name="Heuer A."/>
            <person name="Rast P."/>
            <person name="Oberbeckmann S."/>
            <person name="Bunk B."/>
            <person name="Jeske O."/>
            <person name="Meyerdierks A."/>
            <person name="Storesund J.E."/>
            <person name="Kallscheuer N."/>
            <person name="Luecker S."/>
            <person name="Lage O.M."/>
            <person name="Pohl T."/>
            <person name="Merkel B.J."/>
            <person name="Hornburger P."/>
            <person name="Mueller R.-W."/>
            <person name="Bruemmer F."/>
            <person name="Labrenz M."/>
            <person name="Spormann A.M."/>
            <person name="Op Den Camp H."/>
            <person name="Overmann J."/>
            <person name="Amann R."/>
            <person name="Jetten M.S.M."/>
            <person name="Mascher T."/>
            <person name="Medema M.H."/>
            <person name="Devos D.P."/>
            <person name="Kaster A.-K."/>
            <person name="Ovreas L."/>
            <person name="Rohde M."/>
            <person name="Galperin M.Y."/>
            <person name="Jogler C."/>
        </authorList>
    </citation>
    <scope>NUCLEOTIDE SEQUENCE [LARGE SCALE GENOMIC DNA]</scope>
    <source>
        <strain evidence="2 3">V7</strain>
    </source>
</reference>
<proteinExistence type="predicted"/>
<evidence type="ECO:0000256" key="1">
    <source>
        <dbReference type="SAM" id="SignalP"/>
    </source>
</evidence>
<sequence length="440" mass="48818" precursor="true">MTRLNALATRLLLVGALIGRVAAGDDAIEFIPLDDLKLSSTLQVKWCWNATGIDAQDRVYAVYGGPWGDLTDCAVFRYDARTGNKEFLGTAIETLKAAENYHEGERVEKGHTHLPFLDGKIFIGTQGFHFASGANSPGMRDALNSRGAHILGYDTQAERLFDLSRHEPAGVFFDQRGFIALTVMPSQNLLIGLTVPQGDLLLYDVSKDRVLSKVAGVPSALGTTRISREVVAARNSKIYWMYGPLKPSDGPGQMYVYDLNSGQRNSEPIAVDPWCWNGQAIAPSDGSVYLSDQPGHLYRLDTNSDRLETLGRLVPEAELANEGNAMMRFSPPVVQGIYLSTDEKRIYAIASREMTPLPPVIQENGKPKRFREPIALYAFDLGSREVREVHRFPRWNTFCYVTGSNVKDTEGNLYFAVHAGKKGLMKVNVEELRTQQKDID</sequence>
<dbReference type="AlphaFoldDB" id="A0A5C6FTP4"/>
<dbReference type="EMBL" id="SJPZ01000001">
    <property type="protein sequence ID" value="TWU64563.1"/>
    <property type="molecule type" value="Genomic_DNA"/>
</dbReference>
<name>A0A5C6FTP4_9PLAN</name>
<evidence type="ECO:0000313" key="3">
    <source>
        <dbReference type="Proteomes" id="UP000316476"/>
    </source>
</evidence>
<dbReference type="InterPro" id="IPR015943">
    <property type="entry name" value="WD40/YVTN_repeat-like_dom_sf"/>
</dbReference>
<keyword evidence="1" id="KW-0732">Signal</keyword>